<protein>
    <submittedName>
        <fullName evidence="5">Periplasmic sensor diguanylate cyclase/phosphodiesterase</fullName>
    </submittedName>
</protein>
<dbReference type="CDD" id="cd00130">
    <property type="entry name" value="PAS"/>
    <property type="match status" value="1"/>
</dbReference>
<feature type="transmembrane region" description="Helical" evidence="1">
    <location>
        <begin position="35"/>
        <end position="57"/>
    </location>
</feature>
<dbReference type="CDD" id="cd01948">
    <property type="entry name" value="EAL"/>
    <property type="match status" value="1"/>
</dbReference>
<dbReference type="PANTHER" id="PTHR44757">
    <property type="entry name" value="DIGUANYLATE CYCLASE DGCP"/>
    <property type="match status" value="1"/>
</dbReference>
<dbReference type="InterPro" id="IPR035919">
    <property type="entry name" value="EAL_sf"/>
</dbReference>
<dbReference type="SUPFAM" id="SSF55785">
    <property type="entry name" value="PYP-like sensor domain (PAS domain)"/>
    <property type="match status" value="1"/>
</dbReference>
<dbReference type="InterPro" id="IPR052155">
    <property type="entry name" value="Biofilm_reg_signaling"/>
</dbReference>
<dbReference type="InterPro" id="IPR000014">
    <property type="entry name" value="PAS"/>
</dbReference>
<dbReference type="SMART" id="SM00267">
    <property type="entry name" value="GGDEF"/>
    <property type="match status" value="1"/>
</dbReference>
<dbReference type="InterPro" id="IPR007892">
    <property type="entry name" value="CHASE4"/>
</dbReference>
<keyword evidence="1" id="KW-0812">Transmembrane</keyword>
<dbReference type="SMART" id="SM00052">
    <property type="entry name" value="EAL"/>
    <property type="match status" value="1"/>
</dbReference>
<reference evidence="6" key="1">
    <citation type="journal article" date="2009" name="Environ. Microbiol.">
        <title>Contribution of mobile genetic elements to Desulfovibrio vulgaris genome plasticity.</title>
        <authorList>
            <person name="Walker C.B."/>
            <person name="Stolyar S."/>
            <person name="Chivian D."/>
            <person name="Pinel N."/>
            <person name="Gabster J.A."/>
            <person name="Dehal P.S."/>
            <person name="He Z."/>
            <person name="Yang Z.K."/>
            <person name="Yen H.C."/>
            <person name="Zhou J."/>
            <person name="Wall J.D."/>
            <person name="Hazen T.C."/>
            <person name="Arkin A.P."/>
            <person name="Stahl D.A."/>
        </authorList>
    </citation>
    <scope>NUCLEOTIDE SEQUENCE [LARGE SCALE GENOMIC DNA]</scope>
    <source>
        <strain evidence="6">DP4</strain>
    </source>
</reference>
<dbReference type="AlphaFoldDB" id="A0A0H3AA13"/>
<evidence type="ECO:0000256" key="1">
    <source>
        <dbReference type="SAM" id="Phobius"/>
    </source>
</evidence>
<dbReference type="Gene3D" id="3.20.20.450">
    <property type="entry name" value="EAL domain"/>
    <property type="match status" value="1"/>
</dbReference>
<dbReference type="Proteomes" id="UP000009173">
    <property type="component" value="Chromosome"/>
</dbReference>
<dbReference type="SMART" id="SM00091">
    <property type="entry name" value="PAS"/>
    <property type="match status" value="1"/>
</dbReference>
<evidence type="ECO:0000259" key="2">
    <source>
        <dbReference type="PROSITE" id="PS50113"/>
    </source>
</evidence>
<dbReference type="InterPro" id="IPR001633">
    <property type="entry name" value="EAL_dom"/>
</dbReference>
<dbReference type="Pfam" id="PF00990">
    <property type="entry name" value="GGDEF"/>
    <property type="match status" value="1"/>
</dbReference>
<dbReference type="InterPro" id="IPR043128">
    <property type="entry name" value="Rev_trsase/Diguanyl_cyclase"/>
</dbReference>
<dbReference type="SUPFAM" id="SSF55073">
    <property type="entry name" value="Nucleotide cyclase"/>
    <property type="match status" value="1"/>
</dbReference>
<dbReference type="InterPro" id="IPR000160">
    <property type="entry name" value="GGDEF_dom"/>
</dbReference>
<dbReference type="Pfam" id="PF05228">
    <property type="entry name" value="CHASE4"/>
    <property type="match status" value="1"/>
</dbReference>
<dbReference type="HOGENOM" id="CLU_000445_91_2_7"/>
<feature type="domain" description="PAC" evidence="2">
    <location>
        <begin position="459"/>
        <end position="509"/>
    </location>
</feature>
<organism evidence="5 6">
    <name type="scientific">Nitratidesulfovibrio vulgaris (strain DP4)</name>
    <name type="common">Desulfovibrio vulgaris</name>
    <dbReference type="NCBI Taxonomy" id="391774"/>
    <lineage>
        <taxon>Bacteria</taxon>
        <taxon>Pseudomonadati</taxon>
        <taxon>Thermodesulfobacteriota</taxon>
        <taxon>Desulfovibrionia</taxon>
        <taxon>Desulfovibrionales</taxon>
        <taxon>Desulfovibrionaceae</taxon>
        <taxon>Nitratidesulfovibrio</taxon>
    </lineage>
</organism>
<proteinExistence type="predicted"/>
<dbReference type="Gene3D" id="3.30.450.20">
    <property type="entry name" value="PAS domain"/>
    <property type="match status" value="1"/>
</dbReference>
<dbReference type="Pfam" id="PF13426">
    <property type="entry name" value="PAS_9"/>
    <property type="match status" value="1"/>
</dbReference>
<evidence type="ECO:0000259" key="3">
    <source>
        <dbReference type="PROSITE" id="PS50883"/>
    </source>
</evidence>
<dbReference type="SUPFAM" id="SSF141868">
    <property type="entry name" value="EAL domain-like"/>
    <property type="match status" value="1"/>
</dbReference>
<keyword evidence="1" id="KW-0472">Membrane</keyword>
<dbReference type="CDD" id="cd01949">
    <property type="entry name" value="GGDEF"/>
    <property type="match status" value="1"/>
</dbReference>
<dbReference type="InterPro" id="IPR029787">
    <property type="entry name" value="Nucleotide_cyclase"/>
</dbReference>
<dbReference type="InterPro" id="IPR000700">
    <property type="entry name" value="PAS-assoc_C"/>
</dbReference>
<dbReference type="InterPro" id="IPR035965">
    <property type="entry name" value="PAS-like_dom_sf"/>
</dbReference>
<dbReference type="KEGG" id="dvl:Dvul_2249"/>
<dbReference type="EMBL" id="CP000527">
    <property type="protein sequence ID" value="ABM29265.1"/>
    <property type="molecule type" value="Genomic_DNA"/>
</dbReference>
<dbReference type="PROSITE" id="PS50883">
    <property type="entry name" value="EAL"/>
    <property type="match status" value="1"/>
</dbReference>
<evidence type="ECO:0000313" key="5">
    <source>
        <dbReference type="EMBL" id="ABM29265.1"/>
    </source>
</evidence>
<dbReference type="NCBIfam" id="TIGR00254">
    <property type="entry name" value="GGDEF"/>
    <property type="match status" value="1"/>
</dbReference>
<gene>
    <name evidence="5" type="ordered locus">Dvul_2249</name>
</gene>
<dbReference type="Pfam" id="PF00563">
    <property type="entry name" value="EAL"/>
    <property type="match status" value="1"/>
</dbReference>
<feature type="domain" description="GGDEF" evidence="4">
    <location>
        <begin position="542"/>
        <end position="675"/>
    </location>
</feature>
<dbReference type="PROSITE" id="PS50887">
    <property type="entry name" value="GGDEF"/>
    <property type="match status" value="1"/>
</dbReference>
<dbReference type="NCBIfam" id="TIGR00229">
    <property type="entry name" value="sensory_box"/>
    <property type="match status" value="1"/>
</dbReference>
<name>A0A0H3AA13_NITV4</name>
<keyword evidence="1" id="KW-1133">Transmembrane helix</keyword>
<dbReference type="PANTHER" id="PTHR44757:SF2">
    <property type="entry name" value="BIOFILM ARCHITECTURE MAINTENANCE PROTEIN MBAA"/>
    <property type="match status" value="1"/>
</dbReference>
<evidence type="ECO:0000313" key="6">
    <source>
        <dbReference type="Proteomes" id="UP000009173"/>
    </source>
</evidence>
<dbReference type="Gene3D" id="3.30.70.270">
    <property type="match status" value="1"/>
</dbReference>
<dbReference type="PROSITE" id="PS50113">
    <property type="entry name" value="PAC"/>
    <property type="match status" value="1"/>
</dbReference>
<feature type="transmembrane region" description="Helical" evidence="1">
    <location>
        <begin position="299"/>
        <end position="322"/>
    </location>
</feature>
<accession>A0A0H3AA13</accession>
<evidence type="ECO:0000259" key="4">
    <source>
        <dbReference type="PROSITE" id="PS50887"/>
    </source>
</evidence>
<feature type="domain" description="EAL" evidence="3">
    <location>
        <begin position="684"/>
        <end position="939"/>
    </location>
</feature>
<sequence>MIVWSSGFPSLQCHVTMCPQTSTESAMQTLARKSALLFIAAMCSLTALVLVTARYAFVDSFTRIETREALSATRQAQALLLASRDAMHRQCADWAAWDDSYEFVTRRDTDFVERNVTLQAFSDNDVDLMAFYDAQGQPILVRMRGADNSYFRDPPKDLTDALAPQGELGRKLANDAPFAGLLSLYEGPLFVSARPITRSTDPTRRGGWLVWGRYALGALPPFFSDLLPHAAQLFTPGSYDTPPQVAALFTSAAKRDPQVRPLDDSTMEGLAVLTDIKGDPGLAMRILMPREASEQGHKALMLFSLVILVGTALVAATAQVLFQKHVGRRAASLAADIERVRISGFRSPLPADGDDEIAAIGHAINRLIRDREQAAHTLQENEAFFRLLYEQAPDAMLLLLDESIASANDAAARLLGVADRKDLLSHPLIEFFPPAQEGGIPSVEGFARQVENTTPLGNRRFEWIFMRSGGSEVPCEVTLSPVMQRGRRMLHLTARDISERKRNEAQITHLAFHDSLTGLANRVLFLDRLAHAIATCRRAPDRNFAVLFIDLDRFKVINDSLGHAAGDGLLSIIASAIAANIRETDTVARISGDEFTVLVHEPPSPRFAIKMARRILERIKQPLTIEGFELVISASMGIVIGNSGYTDPHQVLRDADIAMYKAKRAGKDKLRVFGSRMHEQALHAMRLENDLRQAIDNGDLSCHYQPIVNLESGALEGFEALARWQHPTLGNIPPSTFIPIAEDTGRIIPLGRAMLHKACAFAASIRGTLPQGDPVIHVNLSPRQFLSRQLLREVEAALDATGLPPELLVLEITESLLMENPRVAKSIMAGLKEIGVRLSLDDFGTGYSSLGSLQDYPLDSVKIDRSFIRAMNDGRDAEHIVRAILKLVSHLRLEAICEGVETTMQAANLMAFGATRMQGFLFAKPMPSEKARSLLERLALGERFTLTGMGS</sequence>